<proteinExistence type="predicted"/>
<dbReference type="GO" id="GO:0005788">
    <property type="term" value="C:endoplasmic reticulum lumen"/>
    <property type="evidence" value="ECO:0007669"/>
    <property type="project" value="TreeGrafter"/>
</dbReference>
<keyword evidence="2" id="KW-0732">Signal</keyword>
<dbReference type="PROSITE" id="PS51914">
    <property type="entry name" value="MRH"/>
    <property type="match status" value="1"/>
</dbReference>
<dbReference type="EMBL" id="KN794853">
    <property type="protein sequence ID" value="KIH42606.1"/>
    <property type="molecule type" value="Genomic_DNA"/>
</dbReference>
<dbReference type="GO" id="GO:0030968">
    <property type="term" value="P:endoplasmic reticulum unfolded protein response"/>
    <property type="evidence" value="ECO:0007669"/>
    <property type="project" value="InterPro"/>
</dbReference>
<gene>
    <name evidence="9" type="ORF">ANCDUO_27408</name>
</gene>
<evidence type="ECO:0000256" key="2">
    <source>
        <dbReference type="ARBA" id="ARBA00022729"/>
    </source>
</evidence>
<reference evidence="9 10" key="1">
    <citation type="submission" date="2013-12" db="EMBL/GenBank/DDBJ databases">
        <title>Draft genome of the parsitic nematode Ancylostoma duodenale.</title>
        <authorList>
            <person name="Mitreva M."/>
        </authorList>
    </citation>
    <scope>NUCLEOTIDE SEQUENCE [LARGE SCALE GENOMIC DNA]</scope>
    <source>
        <strain evidence="9 10">Zhejiang</strain>
    </source>
</reference>
<name>A0A0C2FC27_9BILA</name>
<feature type="non-terminal residue" evidence="9">
    <location>
        <position position="67"/>
    </location>
</feature>
<evidence type="ECO:0000256" key="6">
    <source>
        <dbReference type="ARBA" id="ARBA00041108"/>
    </source>
</evidence>
<dbReference type="AlphaFoldDB" id="A0A0C2FC27"/>
<evidence type="ECO:0000313" key="9">
    <source>
        <dbReference type="EMBL" id="KIH42606.1"/>
    </source>
</evidence>
<comment type="function">
    <text evidence="5">Probable lectin that binds selectively to improperly folded lumenal proteins. May function in endoplasmic reticulum quality control and endoplasmic reticulum-associated degradation (ERAD) of both non-glycosylated proteins and glycoproteins.</text>
</comment>
<dbReference type="Proteomes" id="UP000054047">
    <property type="component" value="Unassembled WGS sequence"/>
</dbReference>
<sequence length="67" mass="7550">ASSTDYNNPPKKVIDGEEHAYFPVFYSQGTTCDITGKPRTTTVMYICIENARNQIHSLNEVSSCNYE</sequence>
<dbReference type="OrthoDB" id="239053at2759"/>
<evidence type="ECO:0000256" key="4">
    <source>
        <dbReference type="ARBA" id="ARBA00023157"/>
    </source>
</evidence>
<dbReference type="PANTHER" id="PTHR15414">
    <property type="entry name" value="OS-9-RELATED"/>
    <property type="match status" value="1"/>
</dbReference>
<evidence type="ECO:0000256" key="3">
    <source>
        <dbReference type="ARBA" id="ARBA00022824"/>
    </source>
</evidence>
<evidence type="ECO:0000256" key="5">
    <source>
        <dbReference type="ARBA" id="ARBA00037585"/>
    </source>
</evidence>
<feature type="domain" description="MRH" evidence="8">
    <location>
        <begin position="1"/>
        <end position="67"/>
    </location>
</feature>
<keyword evidence="10" id="KW-1185">Reference proteome</keyword>
<dbReference type="GO" id="GO:0030970">
    <property type="term" value="P:retrograde protein transport, ER to cytosol"/>
    <property type="evidence" value="ECO:0007669"/>
    <property type="project" value="TreeGrafter"/>
</dbReference>
<dbReference type="InterPro" id="IPR045149">
    <property type="entry name" value="OS-9-like"/>
</dbReference>
<dbReference type="Gene3D" id="2.70.130.10">
    <property type="entry name" value="Mannose-6-phosphate receptor binding domain"/>
    <property type="match status" value="1"/>
</dbReference>
<keyword evidence="4" id="KW-1015">Disulfide bond</keyword>
<organism evidence="9 10">
    <name type="scientific">Ancylostoma duodenale</name>
    <dbReference type="NCBI Taxonomy" id="51022"/>
    <lineage>
        <taxon>Eukaryota</taxon>
        <taxon>Metazoa</taxon>
        <taxon>Ecdysozoa</taxon>
        <taxon>Nematoda</taxon>
        <taxon>Chromadorea</taxon>
        <taxon>Rhabditida</taxon>
        <taxon>Rhabditina</taxon>
        <taxon>Rhabditomorpha</taxon>
        <taxon>Strongyloidea</taxon>
        <taxon>Ancylostomatidae</taxon>
        <taxon>Ancylostomatinae</taxon>
        <taxon>Ancylostoma</taxon>
    </lineage>
</organism>
<keyword evidence="3" id="KW-0256">Endoplasmic reticulum</keyword>
<accession>A0A0C2FC27</accession>
<comment type="subcellular location">
    <subcellularLocation>
        <location evidence="1">Endoplasmic reticulum</location>
    </subcellularLocation>
</comment>
<evidence type="ECO:0000256" key="1">
    <source>
        <dbReference type="ARBA" id="ARBA00004240"/>
    </source>
</evidence>
<dbReference type="InterPro" id="IPR009011">
    <property type="entry name" value="Man6P_isomerase_rcpt-bd_dom_sf"/>
</dbReference>
<evidence type="ECO:0000313" key="10">
    <source>
        <dbReference type="Proteomes" id="UP000054047"/>
    </source>
</evidence>
<dbReference type="SUPFAM" id="SSF50911">
    <property type="entry name" value="Mannose 6-phosphate receptor domain"/>
    <property type="match status" value="1"/>
</dbReference>
<evidence type="ECO:0000259" key="8">
    <source>
        <dbReference type="PROSITE" id="PS51914"/>
    </source>
</evidence>
<dbReference type="InterPro" id="IPR044865">
    <property type="entry name" value="MRH_dom"/>
</dbReference>
<dbReference type="PANTHER" id="PTHR15414:SF0">
    <property type="entry name" value="ENDOPLASMIC RETICULUM LECTIN 1"/>
    <property type="match status" value="1"/>
</dbReference>
<feature type="non-terminal residue" evidence="9">
    <location>
        <position position="1"/>
    </location>
</feature>
<evidence type="ECO:0000256" key="7">
    <source>
        <dbReference type="ARBA" id="ARBA00041661"/>
    </source>
</evidence>
<protein>
    <recommendedName>
        <fullName evidence="6">Endoplasmic reticulum lectin 1</fullName>
    </recommendedName>
    <alternativeName>
        <fullName evidence="7">ER lectin</fullName>
    </alternativeName>
</protein>